<dbReference type="Proteomes" id="UP000377798">
    <property type="component" value="Unassembled WGS sequence"/>
</dbReference>
<keyword evidence="3" id="KW-0119">Carbohydrate metabolism</keyword>
<dbReference type="InterPro" id="IPR001119">
    <property type="entry name" value="SLH_dom"/>
</dbReference>
<keyword evidence="4" id="KW-1185">Reference proteome</keyword>
<dbReference type="GO" id="GO:0045493">
    <property type="term" value="P:xylan catabolic process"/>
    <property type="evidence" value="ECO:0007669"/>
    <property type="project" value="UniProtKB-KW"/>
</dbReference>
<dbReference type="AlphaFoldDB" id="A0A8H2R140"/>
<evidence type="ECO:0000256" key="1">
    <source>
        <dbReference type="SAM" id="SignalP"/>
    </source>
</evidence>
<feature type="domain" description="SLH" evidence="2">
    <location>
        <begin position="265"/>
        <end position="320"/>
    </location>
</feature>
<name>A0A8H2R140_9FIRM</name>
<dbReference type="EC" id="3.2.1.8" evidence="3"/>
<dbReference type="EMBL" id="CAACYI010000001">
    <property type="protein sequence ID" value="VFB16288.1"/>
    <property type="molecule type" value="Genomic_DNA"/>
</dbReference>
<keyword evidence="3" id="KW-0378">Hydrolase</keyword>
<protein>
    <submittedName>
        <fullName evidence="3">Endo-1,4-beta-xylanase A</fullName>
        <ecNumber evidence="3">3.2.1.8</ecNumber>
    </submittedName>
</protein>
<evidence type="ECO:0000259" key="2">
    <source>
        <dbReference type="PROSITE" id="PS51272"/>
    </source>
</evidence>
<dbReference type="PROSITE" id="PS51272">
    <property type="entry name" value="SLH"/>
    <property type="match status" value="2"/>
</dbReference>
<feature type="signal peptide" evidence="1">
    <location>
        <begin position="1"/>
        <end position="24"/>
    </location>
</feature>
<evidence type="ECO:0000313" key="4">
    <source>
        <dbReference type="Proteomes" id="UP000377798"/>
    </source>
</evidence>
<comment type="caution">
    <text evidence="3">The sequence shown here is derived from an EMBL/GenBank/DDBJ whole genome shotgun (WGS) entry which is preliminary data.</text>
</comment>
<dbReference type="GO" id="GO:0031176">
    <property type="term" value="F:endo-1,4-beta-xylanase activity"/>
    <property type="evidence" value="ECO:0007669"/>
    <property type="project" value="UniProtKB-EC"/>
</dbReference>
<proteinExistence type="predicted"/>
<keyword evidence="3" id="KW-0624">Polysaccharide degradation</keyword>
<reference evidence="3 4" key="1">
    <citation type="submission" date="2019-02" db="EMBL/GenBank/DDBJ databases">
        <authorList>
            <consortium name="Pathogen Informatics"/>
        </authorList>
    </citation>
    <scope>NUCLEOTIDE SEQUENCE [LARGE SCALE GENOMIC DNA]</scope>
    <source>
        <strain evidence="3 4">3012STDY7089603</strain>
    </source>
</reference>
<gene>
    <name evidence="3" type="primary">xynA1_7</name>
    <name evidence="3" type="ORF">NCTC13150_00808</name>
</gene>
<feature type="domain" description="SLH" evidence="2">
    <location>
        <begin position="201"/>
        <end position="264"/>
    </location>
</feature>
<feature type="chain" id="PRO_5034096932" evidence="1">
    <location>
        <begin position="25"/>
        <end position="320"/>
    </location>
</feature>
<sequence>MKKLSKILILFLCILICIPMTSYAKGAYEKPTHLNIFIQKNEMEEYSHFTLSWSNPKSIQDKINKGLPIVAEIDLKNNGDPWHSEAKKPLVQIPLEKGVKSQIILDENSFATVKEFNVFLSNYSFRVRYRLGKDQSDFSSYVSVGLRPNLQNVSSWALENLNKANKLGLVPNSVKSDLKAPISREEFANALVLAYEKKAGKVASLSSNGFSDAKQSYILKAKELGFIQGVGDNRFNPKGKITREEMATMVAKLCQTLGKEAQELQGKFKDDESISSWAKEGVYKVESLGLIKGYKGQFLPQKISSREEALIVAYGIINLK</sequence>
<keyword evidence="3" id="KW-0858">Xylan degradation</keyword>
<keyword evidence="3" id="KW-0326">Glycosidase</keyword>
<accession>A0A8H2R140</accession>
<evidence type="ECO:0000313" key="3">
    <source>
        <dbReference type="EMBL" id="VFB16288.1"/>
    </source>
</evidence>
<organism evidence="3 4">
    <name type="scientific">Urinicoccus massiliensis</name>
    <dbReference type="NCBI Taxonomy" id="1723382"/>
    <lineage>
        <taxon>Bacteria</taxon>
        <taxon>Bacillati</taxon>
        <taxon>Bacillota</taxon>
        <taxon>Tissierellia</taxon>
        <taxon>Tissierellales</taxon>
        <taxon>Peptoniphilaceae</taxon>
        <taxon>Urinicoccus</taxon>
    </lineage>
</organism>
<keyword evidence="1" id="KW-0732">Signal</keyword>
<dbReference type="RefSeq" id="WP_131748877.1">
    <property type="nucleotide sequence ID" value="NZ_CAACYI010000001.1"/>
</dbReference>
<dbReference type="Pfam" id="PF00395">
    <property type="entry name" value="SLH"/>
    <property type="match status" value="2"/>
</dbReference>